<dbReference type="EMBL" id="GL883918">
    <property type="protein sequence ID" value="EGI13763.1"/>
    <property type="molecule type" value="Genomic_DNA"/>
</dbReference>
<evidence type="ECO:0000313" key="1">
    <source>
        <dbReference type="EMBL" id="EGI13763.1"/>
    </source>
</evidence>
<gene>
    <name evidence="1" type="ORF">ECIG_02566</name>
</gene>
<dbReference type="AlphaFoldDB" id="F4T4K9"/>
<evidence type="ECO:0000313" key="2">
    <source>
        <dbReference type="Proteomes" id="UP000004710"/>
    </source>
</evidence>
<dbReference type="HOGENOM" id="CLU_216805_0_0_6"/>
<organism evidence="1 2">
    <name type="scientific">Escherichia coli M605</name>
    <dbReference type="NCBI Taxonomy" id="656417"/>
    <lineage>
        <taxon>Bacteria</taxon>
        <taxon>Pseudomonadati</taxon>
        <taxon>Pseudomonadota</taxon>
        <taxon>Gammaproteobacteria</taxon>
        <taxon>Enterobacterales</taxon>
        <taxon>Enterobacteriaceae</taxon>
        <taxon>Escherichia</taxon>
    </lineage>
</organism>
<sequence length="35" mass="4416">MEIIHIKNNHPYAYKYNQYIDGSIFIMIRQMERER</sequence>
<reference evidence="1 2" key="1">
    <citation type="submission" date="2010-01" db="EMBL/GenBank/DDBJ databases">
        <title>The Genome Sequence of Escherichia coli M605.</title>
        <authorList>
            <consortium name="The Broad Institute Genome Sequencing Platform"/>
            <consortium name="The Broad Institute Genome Sequencing Center for Infectious Disease"/>
            <person name="Feldgarden M."/>
            <person name="Gordon D.M."/>
            <person name="Johnson J.R."/>
            <person name="Johnston B.D."/>
            <person name="Young S."/>
            <person name="Zeng Q."/>
            <person name="Koehrsen M."/>
            <person name="Alvarado L."/>
            <person name="Berlin A.M."/>
            <person name="Borenstein D."/>
            <person name="Chapman S.B."/>
            <person name="Chen Z."/>
            <person name="Engels R."/>
            <person name="Freedman E."/>
            <person name="Gellesch M."/>
            <person name="Goldberg J."/>
            <person name="Griggs A."/>
            <person name="Gujja S."/>
            <person name="Heilman E.R."/>
            <person name="Heiman D.I."/>
            <person name="Hepburn T.A."/>
            <person name="Howarth C."/>
            <person name="Jen D."/>
            <person name="Larson L."/>
            <person name="Lewis B."/>
            <person name="Mehta T."/>
            <person name="Park D."/>
            <person name="Pearson M."/>
            <person name="Richards J."/>
            <person name="Roberts A."/>
            <person name="Saif S."/>
            <person name="Shea T.D."/>
            <person name="Shenoy N."/>
            <person name="Sisk P."/>
            <person name="Stolte C."/>
            <person name="Sykes S.N."/>
            <person name="Walk T."/>
            <person name="White J."/>
            <person name="Yandava C."/>
            <person name="Haas B."/>
            <person name="Henn M.R."/>
            <person name="Nusbaum C."/>
            <person name="Birren B."/>
        </authorList>
    </citation>
    <scope>NUCLEOTIDE SEQUENCE [LARGE SCALE GENOMIC DNA]</scope>
    <source>
        <strain evidence="1 2">M605</strain>
    </source>
</reference>
<accession>F4T4K9</accession>
<name>F4T4K9_ECOLX</name>
<proteinExistence type="predicted"/>
<dbReference type="Proteomes" id="UP000004710">
    <property type="component" value="Unassembled WGS sequence"/>
</dbReference>
<protein>
    <submittedName>
        <fullName evidence="1">Uncharacterized protein</fullName>
    </submittedName>
</protein>